<protein>
    <submittedName>
        <fullName evidence="1">Uncharacterized protein</fullName>
    </submittedName>
</protein>
<evidence type="ECO:0000313" key="2">
    <source>
        <dbReference type="Proteomes" id="UP000018890"/>
    </source>
</evidence>
<gene>
    <name evidence="1" type="ORF">JCM9140_3343</name>
</gene>
<keyword evidence="2" id="KW-1185">Reference proteome</keyword>
<organism evidence="1 2">
    <name type="scientific">Halalkalibacter wakoensis JCM 9140</name>
    <dbReference type="NCBI Taxonomy" id="1236970"/>
    <lineage>
        <taxon>Bacteria</taxon>
        <taxon>Bacillati</taxon>
        <taxon>Bacillota</taxon>
        <taxon>Bacilli</taxon>
        <taxon>Bacillales</taxon>
        <taxon>Bacillaceae</taxon>
        <taxon>Halalkalibacter</taxon>
    </lineage>
</organism>
<reference evidence="1" key="1">
    <citation type="journal article" date="2014" name="Genome Announc.">
        <title>Draft Genome Sequences of Three Alkaliphilic Bacillus Strains, Bacillus wakoensis JCM 9140T, Bacillus akibai JCM 9157T, and Bacillus hemicellulosilyticus JCM 9152T.</title>
        <authorList>
            <person name="Yuki M."/>
            <person name="Oshima K."/>
            <person name="Suda W."/>
            <person name="Oshida Y."/>
            <person name="Kitamura K."/>
            <person name="Iida T."/>
            <person name="Hattori M."/>
            <person name="Ohkuma M."/>
        </authorList>
    </citation>
    <scope>NUCLEOTIDE SEQUENCE [LARGE SCALE GENOMIC DNA]</scope>
    <source>
        <strain evidence="1">JCM 9140</strain>
    </source>
</reference>
<accession>W4Q5I3</accession>
<dbReference type="AlphaFoldDB" id="W4Q5I3"/>
<dbReference type="EMBL" id="BAUT01000042">
    <property type="protein sequence ID" value="GAE27215.1"/>
    <property type="molecule type" value="Genomic_DNA"/>
</dbReference>
<dbReference type="OrthoDB" id="2427603at2"/>
<evidence type="ECO:0000313" key="1">
    <source>
        <dbReference type="EMBL" id="GAE27215.1"/>
    </source>
</evidence>
<name>W4Q5I3_9BACI</name>
<proteinExistence type="predicted"/>
<dbReference type="Proteomes" id="UP000018890">
    <property type="component" value="Unassembled WGS sequence"/>
</dbReference>
<comment type="caution">
    <text evidence="1">The sequence shown here is derived from an EMBL/GenBank/DDBJ whole genome shotgun (WGS) entry which is preliminary data.</text>
</comment>
<sequence>MWKWLIVILLAVGFSGYWGYNFVISQASDLMVNQIVSHIDDEELNQIMDDPTIQHFITTVDVDHQSDLPFQNKEDALKTIMKEFSISEINDVTGKAQRGELHPSEIEKLLEERLSNEEIEALKIIAIKELQNR</sequence>
<dbReference type="RefSeq" id="WP_034748068.1">
    <property type="nucleotide sequence ID" value="NZ_BAUT01000042.1"/>
</dbReference>